<evidence type="ECO:0000256" key="1">
    <source>
        <dbReference type="SAM" id="Coils"/>
    </source>
</evidence>
<evidence type="ECO:0000313" key="3">
    <source>
        <dbReference type="Proteomes" id="UP001497382"/>
    </source>
</evidence>
<dbReference type="Proteomes" id="UP001497382">
    <property type="component" value="Unassembled WGS sequence"/>
</dbReference>
<proteinExistence type="predicted"/>
<dbReference type="EMBL" id="CAXIEN010000082">
    <property type="protein sequence ID" value="CAL1275081.1"/>
    <property type="molecule type" value="Genomic_DNA"/>
</dbReference>
<keyword evidence="3" id="KW-1185">Reference proteome</keyword>
<evidence type="ECO:0000313" key="2">
    <source>
        <dbReference type="EMBL" id="CAL1275081.1"/>
    </source>
</evidence>
<comment type="caution">
    <text evidence="2">The sequence shown here is derived from an EMBL/GenBank/DDBJ whole genome shotgun (WGS) entry which is preliminary data.</text>
</comment>
<feature type="non-terminal residue" evidence="2">
    <location>
        <position position="78"/>
    </location>
</feature>
<dbReference type="AlphaFoldDB" id="A0AAV1ZV54"/>
<feature type="coiled-coil region" evidence="1">
    <location>
        <begin position="19"/>
        <end position="78"/>
    </location>
</feature>
<name>A0AAV1ZV54_9ARAC</name>
<organism evidence="2 3">
    <name type="scientific">Larinioides sclopetarius</name>
    <dbReference type="NCBI Taxonomy" id="280406"/>
    <lineage>
        <taxon>Eukaryota</taxon>
        <taxon>Metazoa</taxon>
        <taxon>Ecdysozoa</taxon>
        <taxon>Arthropoda</taxon>
        <taxon>Chelicerata</taxon>
        <taxon>Arachnida</taxon>
        <taxon>Araneae</taxon>
        <taxon>Araneomorphae</taxon>
        <taxon>Entelegynae</taxon>
        <taxon>Araneoidea</taxon>
        <taxon>Araneidae</taxon>
        <taxon>Larinioides</taxon>
    </lineage>
</organism>
<sequence>MDEHFKLTDDQANSKFSYLEELLEMIHRTQNTIDGLREKNRELLMGLSSQERRLRWEIEEAQLKAKESKSEADAATES</sequence>
<protein>
    <submittedName>
        <fullName evidence="2">Uncharacterized protein</fullName>
    </submittedName>
</protein>
<keyword evidence="1" id="KW-0175">Coiled coil</keyword>
<gene>
    <name evidence="2" type="ORF">LARSCL_LOCUS7872</name>
</gene>
<accession>A0AAV1ZV54</accession>
<reference evidence="2 3" key="1">
    <citation type="submission" date="2024-04" db="EMBL/GenBank/DDBJ databases">
        <authorList>
            <person name="Rising A."/>
            <person name="Reimegard J."/>
            <person name="Sonavane S."/>
            <person name="Akerstrom W."/>
            <person name="Nylinder S."/>
            <person name="Hedman E."/>
            <person name="Kallberg Y."/>
        </authorList>
    </citation>
    <scope>NUCLEOTIDE SEQUENCE [LARGE SCALE GENOMIC DNA]</scope>
</reference>